<evidence type="ECO:0000313" key="2">
    <source>
        <dbReference type="Proteomes" id="UP001164746"/>
    </source>
</evidence>
<accession>A0ABY7DJ07</accession>
<dbReference type="Proteomes" id="UP001164746">
    <property type="component" value="Chromosome 2"/>
</dbReference>
<evidence type="ECO:0000313" key="1">
    <source>
        <dbReference type="EMBL" id="WAQ96591.1"/>
    </source>
</evidence>
<sequence>MALTTVLVGWLMFAVMYSDTLLKFVGNMTLVRPFLPGYIAQLPDTTFKINSTLCKHVIVVSKKDNFTWILARSRNMESDISKYANVNKSPQSEVINFRGGKDANCSEWLSKQLELVPVKAPRTALSSPWRSGNTWLRHLNGEAVSLNCFNIGRTSIIIGFMSSMVQCFPFCIHAYDMMWLENSNGF</sequence>
<keyword evidence="2" id="KW-1185">Reference proteome</keyword>
<organism evidence="1 2">
    <name type="scientific">Mya arenaria</name>
    <name type="common">Soft-shell clam</name>
    <dbReference type="NCBI Taxonomy" id="6604"/>
    <lineage>
        <taxon>Eukaryota</taxon>
        <taxon>Metazoa</taxon>
        <taxon>Spiralia</taxon>
        <taxon>Lophotrochozoa</taxon>
        <taxon>Mollusca</taxon>
        <taxon>Bivalvia</taxon>
        <taxon>Autobranchia</taxon>
        <taxon>Heteroconchia</taxon>
        <taxon>Euheterodonta</taxon>
        <taxon>Imparidentia</taxon>
        <taxon>Neoheterodontei</taxon>
        <taxon>Myida</taxon>
        <taxon>Myoidea</taxon>
        <taxon>Myidae</taxon>
        <taxon>Mya</taxon>
    </lineage>
</organism>
<proteinExistence type="predicted"/>
<gene>
    <name evidence="1" type="ORF">MAR_029281</name>
</gene>
<dbReference type="EMBL" id="CP111013">
    <property type="protein sequence ID" value="WAQ96591.1"/>
    <property type="molecule type" value="Genomic_DNA"/>
</dbReference>
<protein>
    <submittedName>
        <fullName evidence="1">Uncharacterized protein</fullName>
    </submittedName>
</protein>
<name>A0ABY7DJ07_MYAAR</name>
<reference evidence="1" key="1">
    <citation type="submission" date="2022-11" db="EMBL/GenBank/DDBJ databases">
        <title>Centuries of genome instability and evolution in soft-shell clam transmissible cancer (bioRxiv).</title>
        <authorList>
            <person name="Hart S.F.M."/>
            <person name="Yonemitsu M.A."/>
            <person name="Giersch R.M."/>
            <person name="Beal B.F."/>
            <person name="Arriagada G."/>
            <person name="Davis B.W."/>
            <person name="Ostrander E.A."/>
            <person name="Goff S.P."/>
            <person name="Metzger M.J."/>
        </authorList>
    </citation>
    <scope>NUCLEOTIDE SEQUENCE</scope>
    <source>
        <strain evidence="1">MELC-2E11</strain>
        <tissue evidence="1">Siphon/mantle</tissue>
    </source>
</reference>